<keyword evidence="2" id="KW-0813">Transport</keyword>
<feature type="domain" description="Major facilitator superfamily (MFS) profile" evidence="7">
    <location>
        <begin position="35"/>
        <end position="537"/>
    </location>
</feature>
<evidence type="ECO:0000256" key="6">
    <source>
        <dbReference type="SAM" id="Phobius"/>
    </source>
</evidence>
<feature type="transmembrane region" description="Helical" evidence="6">
    <location>
        <begin position="101"/>
        <end position="118"/>
    </location>
</feature>
<evidence type="ECO:0000256" key="1">
    <source>
        <dbReference type="ARBA" id="ARBA00004141"/>
    </source>
</evidence>
<dbReference type="PANTHER" id="PTHR42718">
    <property type="entry name" value="MAJOR FACILITATOR SUPERFAMILY MULTIDRUG TRANSPORTER MFSC"/>
    <property type="match status" value="1"/>
</dbReference>
<feature type="transmembrane region" description="Helical" evidence="6">
    <location>
        <begin position="501"/>
        <end position="527"/>
    </location>
</feature>
<dbReference type="InterPro" id="IPR020846">
    <property type="entry name" value="MFS_dom"/>
</dbReference>
<comment type="subcellular location">
    <subcellularLocation>
        <location evidence="1">Membrane</location>
        <topology evidence="1">Multi-pass membrane protein</topology>
    </subcellularLocation>
</comment>
<evidence type="ECO:0000256" key="5">
    <source>
        <dbReference type="ARBA" id="ARBA00023136"/>
    </source>
</evidence>
<dbReference type="InterPro" id="IPR011701">
    <property type="entry name" value="MFS"/>
</dbReference>
<name>A0A2W7CTU0_9HYPH</name>
<feature type="transmembrane region" description="Helical" evidence="6">
    <location>
        <begin position="357"/>
        <end position="378"/>
    </location>
</feature>
<dbReference type="PANTHER" id="PTHR42718:SF9">
    <property type="entry name" value="MAJOR FACILITATOR SUPERFAMILY MULTIDRUG TRANSPORTER MFSC"/>
    <property type="match status" value="1"/>
</dbReference>
<organism evidence="8 9">
    <name type="scientific">Mesorhizobium kowhaii</name>
    <dbReference type="NCBI Taxonomy" id="1300272"/>
    <lineage>
        <taxon>Bacteria</taxon>
        <taxon>Pseudomonadati</taxon>
        <taxon>Pseudomonadota</taxon>
        <taxon>Alphaproteobacteria</taxon>
        <taxon>Hyphomicrobiales</taxon>
        <taxon>Phyllobacteriaceae</taxon>
        <taxon>Mesorhizobium</taxon>
    </lineage>
</organism>
<feature type="transmembrane region" description="Helical" evidence="6">
    <location>
        <begin position="253"/>
        <end position="271"/>
    </location>
</feature>
<sequence length="537" mass="57130">MNLTSAPITAVGKALQPPGPAPMRMSAASVRPYIGILGVLLGSIMSVLGTRVTGLGIADLRGALHFGFDEGAWMTTSFGIGQMMIGVCCPYLGGILGIRRVLLGGIVVFFAASALAPLSPNLSAFMAMQFLAGIGSGTFIPLTVGFIARNLPSRLIVYGLAVYAMNSELSQNVAASLEGWYSDNLTWQWINWQYCLALPLMFICVLIGIPREEVKTDLVARLDWPGLAYAGIGFSLLYAGLDQGNRLDWTNNGLVNGLLVSGAVLTSVFVVRELFVAQAPFINLRLLLQHHLVLLLLLLAGYRFIILSTSYIIPSYLQAVQDFRELQVGAVLLWIALPQFAIVLPLGFLLARADARWVLAAGATLVGIACLMAAQLTSVWATDDFLPSQLLQALGQSFALTALVVLIVQSINPADVLTIGALLQISRLFGGEIGTAFMQTFVRQRTQIHSNLIGQHIDGLSVLTADRLTLLRAAVSAHTSDVAIASAQATRLLASAVARQAAVLAYIDGFVAAAVGAAICLVATALLPRFRFPSSPP</sequence>
<feature type="transmembrane region" description="Helical" evidence="6">
    <location>
        <begin position="155"/>
        <end position="177"/>
    </location>
</feature>
<keyword evidence="4 6" id="KW-1133">Transmembrane helix</keyword>
<keyword evidence="9" id="KW-1185">Reference proteome</keyword>
<dbReference type="Gene3D" id="1.20.1250.20">
    <property type="entry name" value="MFS general substrate transporter like domains"/>
    <property type="match status" value="2"/>
</dbReference>
<feature type="transmembrane region" description="Helical" evidence="6">
    <location>
        <begin position="292"/>
        <end position="314"/>
    </location>
</feature>
<evidence type="ECO:0000256" key="2">
    <source>
        <dbReference type="ARBA" id="ARBA00022448"/>
    </source>
</evidence>
<reference evidence="9" key="1">
    <citation type="submission" date="2017-03" db="EMBL/GenBank/DDBJ databases">
        <authorList>
            <person name="Safronova V.I."/>
            <person name="Sazanova A.L."/>
            <person name="Chirak E.R."/>
        </authorList>
    </citation>
    <scope>NUCLEOTIDE SEQUENCE [LARGE SCALE GENOMIC DNA]</scope>
    <source>
        <strain evidence="9">Ach-343</strain>
    </source>
</reference>
<evidence type="ECO:0000313" key="8">
    <source>
        <dbReference type="EMBL" id="PZV40103.1"/>
    </source>
</evidence>
<evidence type="ECO:0000313" key="9">
    <source>
        <dbReference type="Proteomes" id="UP000248616"/>
    </source>
</evidence>
<evidence type="ECO:0000256" key="3">
    <source>
        <dbReference type="ARBA" id="ARBA00022692"/>
    </source>
</evidence>
<feature type="transmembrane region" description="Helical" evidence="6">
    <location>
        <begin position="326"/>
        <end position="350"/>
    </location>
</feature>
<gene>
    <name evidence="8" type="ORF">B5V02_02215</name>
</gene>
<dbReference type="Pfam" id="PF07690">
    <property type="entry name" value="MFS_1"/>
    <property type="match status" value="1"/>
</dbReference>
<feature type="transmembrane region" description="Helical" evidence="6">
    <location>
        <begin position="189"/>
        <end position="210"/>
    </location>
</feature>
<keyword evidence="5 6" id="KW-0472">Membrane</keyword>
<dbReference type="AlphaFoldDB" id="A0A2W7CTU0"/>
<evidence type="ECO:0000256" key="4">
    <source>
        <dbReference type="ARBA" id="ARBA00022989"/>
    </source>
</evidence>
<dbReference type="Proteomes" id="UP000248616">
    <property type="component" value="Unassembled WGS sequence"/>
</dbReference>
<feature type="transmembrane region" description="Helical" evidence="6">
    <location>
        <begin position="33"/>
        <end position="52"/>
    </location>
</feature>
<dbReference type="GO" id="GO:0016020">
    <property type="term" value="C:membrane"/>
    <property type="evidence" value="ECO:0007669"/>
    <property type="project" value="UniProtKB-SubCell"/>
</dbReference>
<dbReference type="PROSITE" id="PS50850">
    <property type="entry name" value="MFS"/>
    <property type="match status" value="1"/>
</dbReference>
<comment type="caution">
    <text evidence="8">The sequence shown here is derived from an EMBL/GenBank/DDBJ whole genome shotgun (WGS) entry which is preliminary data.</text>
</comment>
<protein>
    <submittedName>
        <fullName evidence="8">MFS transporter</fullName>
    </submittedName>
</protein>
<feature type="transmembrane region" description="Helical" evidence="6">
    <location>
        <begin position="222"/>
        <end position="241"/>
    </location>
</feature>
<evidence type="ECO:0000259" key="7">
    <source>
        <dbReference type="PROSITE" id="PS50850"/>
    </source>
</evidence>
<dbReference type="RefSeq" id="WP_111542634.1">
    <property type="nucleotide sequence ID" value="NZ_MZXV01000012.1"/>
</dbReference>
<accession>A0A2W7CTU0</accession>
<dbReference type="EMBL" id="MZXV01000012">
    <property type="protein sequence ID" value="PZV40103.1"/>
    <property type="molecule type" value="Genomic_DNA"/>
</dbReference>
<feature type="transmembrane region" description="Helical" evidence="6">
    <location>
        <begin position="124"/>
        <end position="148"/>
    </location>
</feature>
<dbReference type="SUPFAM" id="SSF103473">
    <property type="entry name" value="MFS general substrate transporter"/>
    <property type="match status" value="1"/>
</dbReference>
<feature type="transmembrane region" description="Helical" evidence="6">
    <location>
        <begin position="72"/>
        <end position="94"/>
    </location>
</feature>
<dbReference type="GO" id="GO:0022857">
    <property type="term" value="F:transmembrane transporter activity"/>
    <property type="evidence" value="ECO:0007669"/>
    <property type="project" value="InterPro"/>
</dbReference>
<keyword evidence="3 6" id="KW-0812">Transmembrane</keyword>
<dbReference type="OrthoDB" id="9812221at2"/>
<proteinExistence type="predicted"/>
<dbReference type="InterPro" id="IPR036259">
    <property type="entry name" value="MFS_trans_sf"/>
</dbReference>